<dbReference type="EMBL" id="JAGIZQ010000006">
    <property type="protein sequence ID" value="KAH6623887.1"/>
    <property type="molecule type" value="Genomic_DNA"/>
</dbReference>
<evidence type="ECO:0000313" key="1">
    <source>
        <dbReference type="EMBL" id="KAH6623887.1"/>
    </source>
</evidence>
<evidence type="ECO:0000313" key="2">
    <source>
        <dbReference type="Proteomes" id="UP000724584"/>
    </source>
</evidence>
<organism evidence="1 2">
    <name type="scientific">Chaetomium tenue</name>
    <dbReference type="NCBI Taxonomy" id="1854479"/>
    <lineage>
        <taxon>Eukaryota</taxon>
        <taxon>Fungi</taxon>
        <taxon>Dikarya</taxon>
        <taxon>Ascomycota</taxon>
        <taxon>Pezizomycotina</taxon>
        <taxon>Sordariomycetes</taxon>
        <taxon>Sordariomycetidae</taxon>
        <taxon>Sordariales</taxon>
        <taxon>Chaetomiaceae</taxon>
        <taxon>Chaetomium</taxon>
    </lineage>
</organism>
<keyword evidence="2" id="KW-1185">Reference proteome</keyword>
<reference evidence="1 2" key="1">
    <citation type="journal article" date="2021" name="Nat. Commun.">
        <title>Genetic determinants of endophytism in the Arabidopsis root mycobiome.</title>
        <authorList>
            <person name="Mesny F."/>
            <person name="Miyauchi S."/>
            <person name="Thiergart T."/>
            <person name="Pickel B."/>
            <person name="Atanasova L."/>
            <person name="Karlsson M."/>
            <person name="Huettel B."/>
            <person name="Barry K.W."/>
            <person name="Haridas S."/>
            <person name="Chen C."/>
            <person name="Bauer D."/>
            <person name="Andreopoulos W."/>
            <person name="Pangilinan J."/>
            <person name="LaButti K."/>
            <person name="Riley R."/>
            <person name="Lipzen A."/>
            <person name="Clum A."/>
            <person name="Drula E."/>
            <person name="Henrissat B."/>
            <person name="Kohler A."/>
            <person name="Grigoriev I.V."/>
            <person name="Martin F.M."/>
            <person name="Hacquard S."/>
        </authorList>
    </citation>
    <scope>NUCLEOTIDE SEQUENCE [LARGE SCALE GENOMIC DNA]</scope>
    <source>
        <strain evidence="1 2">MPI-SDFR-AT-0079</strain>
    </source>
</reference>
<name>A0ACB7P216_9PEZI</name>
<proteinExistence type="predicted"/>
<comment type="caution">
    <text evidence="1">The sequence shown here is derived from an EMBL/GenBank/DDBJ whole genome shotgun (WGS) entry which is preliminary data.</text>
</comment>
<sequence>MTAIGHALSLEDELTVVYQQINGLAEQAARFANSYDTLIGRHAGQPAEAKGIFGILKQKPTLWVTPLIGINAHRRFTIISPMRPGDSGDSLLSAPEHLAIQGSPVTTGITLISRNVDVAGDLEKAYMMNAFADHP</sequence>
<protein>
    <submittedName>
        <fullName evidence="1">Uncharacterized protein</fullName>
    </submittedName>
</protein>
<dbReference type="Proteomes" id="UP000724584">
    <property type="component" value="Unassembled WGS sequence"/>
</dbReference>
<accession>A0ACB7P216</accession>
<gene>
    <name evidence="1" type="ORF">F5144DRAFT_551352</name>
</gene>